<feature type="compositionally biased region" description="Low complexity" evidence="1">
    <location>
        <begin position="151"/>
        <end position="172"/>
    </location>
</feature>
<name>A0A1I8H472_9PLAT</name>
<dbReference type="AlphaFoldDB" id="A0A1I8H472"/>
<feature type="compositionally biased region" description="Low complexity" evidence="1">
    <location>
        <begin position="18"/>
        <end position="29"/>
    </location>
</feature>
<feature type="compositionally biased region" description="Acidic residues" evidence="1">
    <location>
        <begin position="107"/>
        <end position="128"/>
    </location>
</feature>
<dbReference type="Proteomes" id="UP000095280">
    <property type="component" value="Unplaced"/>
</dbReference>
<protein>
    <submittedName>
        <fullName evidence="3">Histone acetyltransferase GCN5</fullName>
    </submittedName>
</protein>
<organism evidence="2 3">
    <name type="scientific">Macrostomum lignano</name>
    <dbReference type="NCBI Taxonomy" id="282301"/>
    <lineage>
        <taxon>Eukaryota</taxon>
        <taxon>Metazoa</taxon>
        <taxon>Spiralia</taxon>
        <taxon>Lophotrochozoa</taxon>
        <taxon>Platyhelminthes</taxon>
        <taxon>Rhabditophora</taxon>
        <taxon>Macrostomorpha</taxon>
        <taxon>Macrostomida</taxon>
        <taxon>Macrostomidae</taxon>
        <taxon>Macrostomum</taxon>
    </lineage>
</organism>
<evidence type="ECO:0000313" key="3">
    <source>
        <dbReference type="WBParaSite" id="maker-uti_cns_0004375-snap-gene-0.5-mRNA-1"/>
    </source>
</evidence>
<evidence type="ECO:0000313" key="2">
    <source>
        <dbReference type="Proteomes" id="UP000095280"/>
    </source>
</evidence>
<evidence type="ECO:0000256" key="1">
    <source>
        <dbReference type="SAM" id="MobiDB-lite"/>
    </source>
</evidence>
<sequence length="172" mass="17320">MSVSSTDSVDGGDGGPIDVGSDAADADAAVQLMPPKKRRRRQLSGGVETHIDNHRRFDGGNRQLQTDGQLLFDSAAEHTASSAAQQLSKATTNRRFDRAPLRRSASADDDNVASGDDDVTGDEDDVTGGEDASSGENSAASCAEGAAVSTADDAGAGEAQAADADAAAAPAS</sequence>
<reference evidence="3" key="1">
    <citation type="submission" date="2016-11" db="UniProtKB">
        <authorList>
            <consortium name="WormBaseParasite"/>
        </authorList>
    </citation>
    <scope>IDENTIFICATION</scope>
</reference>
<proteinExistence type="predicted"/>
<feature type="region of interest" description="Disordered" evidence="1">
    <location>
        <begin position="1"/>
        <end position="65"/>
    </location>
</feature>
<accession>A0A1I8H472</accession>
<keyword evidence="2" id="KW-1185">Reference proteome</keyword>
<dbReference type="WBParaSite" id="maker-uti_cns_0004375-snap-gene-0.5-mRNA-1">
    <property type="protein sequence ID" value="maker-uti_cns_0004375-snap-gene-0.5-mRNA-1"/>
    <property type="gene ID" value="maker-uti_cns_0004375-snap-gene-0.5"/>
</dbReference>
<feature type="compositionally biased region" description="Polar residues" evidence="1">
    <location>
        <begin position="79"/>
        <end position="93"/>
    </location>
</feature>
<feature type="compositionally biased region" description="Basic and acidic residues" evidence="1">
    <location>
        <begin position="49"/>
        <end position="59"/>
    </location>
</feature>
<feature type="region of interest" description="Disordered" evidence="1">
    <location>
        <begin position="77"/>
        <end position="172"/>
    </location>
</feature>